<dbReference type="AlphaFoldDB" id="Q0G5M2"/>
<feature type="compositionally biased region" description="Polar residues" evidence="1">
    <location>
        <begin position="38"/>
        <end position="48"/>
    </location>
</feature>
<name>Q0G5M2_9HYPH</name>
<feature type="region of interest" description="Disordered" evidence="1">
    <location>
        <begin position="61"/>
        <end position="84"/>
    </location>
</feature>
<dbReference type="eggNOG" id="ENOG5033JZV">
    <property type="taxonomic scope" value="Bacteria"/>
</dbReference>
<dbReference type="HOGENOM" id="CLU_113283_0_0_5"/>
<feature type="compositionally biased region" description="Polar residues" evidence="1">
    <location>
        <begin position="68"/>
        <end position="84"/>
    </location>
</feature>
<dbReference type="Proteomes" id="UP000004310">
    <property type="component" value="Unassembled WGS sequence"/>
</dbReference>
<proteinExistence type="predicted"/>
<evidence type="ECO:0000313" key="3">
    <source>
        <dbReference type="Proteomes" id="UP000004310"/>
    </source>
</evidence>
<keyword evidence="3" id="KW-1185">Reference proteome</keyword>
<accession>Q0G5M2</accession>
<evidence type="ECO:0000313" key="2">
    <source>
        <dbReference type="EMBL" id="EAU43042.1"/>
    </source>
</evidence>
<sequence>MRISGSSAENGSSMRRIGASVAKARARPTRCCMPPESSPTLRSAQSLRPTSSSCLRTFSSRSAFDMPDSSSPSATLSMTLRQGRSPNCWNTIETRERRMSRSFLVDALVTSAISVPSLTRTRPRQTGLSPLTARKSVDLPEPERPIRTRISASFTSSEHAWTPRTCPVSAWTSARVLPASIRGSALSGLSPNTMFTSSNRIAWLMPSSFDRHAARDRE</sequence>
<dbReference type="AntiFam" id="ANF00062">
    <property type="entry name" value="Shadow ORF (opposite ABC transporter protein)"/>
</dbReference>
<protein>
    <submittedName>
        <fullName evidence="2">Uncharacterized protein</fullName>
    </submittedName>
</protein>
<gene>
    <name evidence="2" type="ORF">FP2506_09371</name>
</gene>
<comment type="caution">
    <text evidence="2">The sequence shown here is derived from an EMBL/GenBank/DDBJ whole genome shotgun (WGS) entry which is preliminary data.</text>
</comment>
<reference evidence="2 3" key="1">
    <citation type="journal article" date="2010" name="J. Bacteriol.">
        <title>Genome sequence of Fulvimarina pelagi HTCC2506T, a Mn(II)-oxidizing alphaproteobacterium possessing an aerobic anoxygenic photosynthetic gene cluster and Xanthorhodopsin.</title>
        <authorList>
            <person name="Kang I."/>
            <person name="Oh H.M."/>
            <person name="Lim S.I."/>
            <person name="Ferriera S."/>
            <person name="Giovannoni S.J."/>
            <person name="Cho J.C."/>
        </authorList>
    </citation>
    <scope>NUCLEOTIDE SEQUENCE [LARGE SCALE GENOMIC DNA]</scope>
    <source>
        <strain evidence="2 3">HTCC2506</strain>
    </source>
</reference>
<organism evidence="2 3">
    <name type="scientific">Fulvimarina pelagi HTCC2506</name>
    <dbReference type="NCBI Taxonomy" id="314231"/>
    <lineage>
        <taxon>Bacteria</taxon>
        <taxon>Pseudomonadati</taxon>
        <taxon>Pseudomonadota</taxon>
        <taxon>Alphaproteobacteria</taxon>
        <taxon>Hyphomicrobiales</taxon>
        <taxon>Aurantimonadaceae</taxon>
        <taxon>Fulvimarina</taxon>
    </lineage>
</organism>
<feature type="region of interest" description="Disordered" evidence="1">
    <location>
        <begin position="25"/>
        <end position="48"/>
    </location>
</feature>
<evidence type="ECO:0000256" key="1">
    <source>
        <dbReference type="SAM" id="MobiDB-lite"/>
    </source>
</evidence>
<dbReference type="EMBL" id="AATP01000001">
    <property type="protein sequence ID" value="EAU43042.1"/>
    <property type="molecule type" value="Genomic_DNA"/>
</dbReference>